<dbReference type="KEGG" id="cpi:Cpin_3150"/>
<accession>A0A979G4F1</accession>
<name>A0A979G4F1_CHIPD</name>
<feature type="chain" id="PRO_5038053576" evidence="1">
    <location>
        <begin position="28"/>
        <end position="77"/>
    </location>
</feature>
<evidence type="ECO:0000313" key="3">
    <source>
        <dbReference type="Proteomes" id="UP000002215"/>
    </source>
</evidence>
<dbReference type="AlphaFoldDB" id="A0A979G4F1"/>
<organism evidence="2 3">
    <name type="scientific">Chitinophaga pinensis (strain ATCC 43595 / DSM 2588 / LMG 13176 / NBRC 15968 / NCIMB 11800 / UQM 2034)</name>
    <dbReference type="NCBI Taxonomy" id="485918"/>
    <lineage>
        <taxon>Bacteria</taxon>
        <taxon>Pseudomonadati</taxon>
        <taxon>Bacteroidota</taxon>
        <taxon>Chitinophagia</taxon>
        <taxon>Chitinophagales</taxon>
        <taxon>Chitinophagaceae</taxon>
        <taxon>Chitinophaga</taxon>
    </lineage>
</organism>
<keyword evidence="1" id="KW-0732">Signal</keyword>
<dbReference type="EMBL" id="CP001699">
    <property type="protein sequence ID" value="ACU60617.1"/>
    <property type="molecule type" value="Genomic_DNA"/>
</dbReference>
<reference evidence="2 3" key="2">
    <citation type="journal article" date="2010" name="Stand. Genomic Sci.">
        <title>Complete genome sequence of Chitinophaga pinensis type strain (UQM 2034).</title>
        <authorList>
            <person name="Glavina Del Rio T."/>
            <person name="Abt B."/>
            <person name="Spring S."/>
            <person name="Lapidus A."/>
            <person name="Nolan M."/>
            <person name="Tice H."/>
            <person name="Copeland A."/>
            <person name="Cheng J.F."/>
            <person name="Chen F."/>
            <person name="Bruce D."/>
            <person name="Goodwin L."/>
            <person name="Pitluck S."/>
            <person name="Ivanova N."/>
            <person name="Mavromatis K."/>
            <person name="Mikhailova N."/>
            <person name="Pati A."/>
            <person name="Chen A."/>
            <person name="Palaniappan K."/>
            <person name="Land M."/>
            <person name="Hauser L."/>
            <person name="Chang Y.J."/>
            <person name="Jeffries C.D."/>
            <person name="Chain P."/>
            <person name="Saunders E."/>
            <person name="Detter J.C."/>
            <person name="Brettin T."/>
            <person name="Rohde M."/>
            <person name="Goker M."/>
            <person name="Bristow J."/>
            <person name="Eisen J.A."/>
            <person name="Markowitz V."/>
            <person name="Hugenholtz P."/>
            <person name="Kyrpides N.C."/>
            <person name="Klenk H.P."/>
            <person name="Lucas S."/>
        </authorList>
    </citation>
    <scope>NUCLEOTIDE SEQUENCE [LARGE SCALE GENOMIC DNA]</scope>
    <source>
        <strain evidence="3">ATCC 43595 / DSM 2588 / LMG 13176 / NBRC 15968 / NCIMB 11800 / UQM 2034</strain>
    </source>
</reference>
<dbReference type="RefSeq" id="WP_012790793.1">
    <property type="nucleotide sequence ID" value="NC_013132.1"/>
</dbReference>
<evidence type="ECO:0000256" key="1">
    <source>
        <dbReference type="SAM" id="SignalP"/>
    </source>
</evidence>
<proteinExistence type="predicted"/>
<evidence type="ECO:0000313" key="2">
    <source>
        <dbReference type="EMBL" id="ACU60617.1"/>
    </source>
</evidence>
<reference evidence="3" key="1">
    <citation type="submission" date="2009-08" db="EMBL/GenBank/DDBJ databases">
        <title>The complete genome of Chitinophaga pinensis DSM 2588.</title>
        <authorList>
            <consortium name="US DOE Joint Genome Institute (JGI-PGF)"/>
            <person name="Lucas S."/>
            <person name="Copeland A."/>
            <person name="Lapidus A."/>
            <person name="Glavina del Rio T."/>
            <person name="Dalin E."/>
            <person name="Tice H."/>
            <person name="Bruce D."/>
            <person name="Goodwin L."/>
            <person name="Pitluck S."/>
            <person name="Kyrpides N."/>
            <person name="Mavromatis K."/>
            <person name="Ivanova N."/>
            <person name="Mikhailova N."/>
            <person name="Sims D."/>
            <person name="Meinche L."/>
            <person name="Brettin T."/>
            <person name="Detter J.C."/>
            <person name="Han C."/>
            <person name="Larimer F."/>
            <person name="Land M."/>
            <person name="Hauser L."/>
            <person name="Markowitz V."/>
            <person name="Cheng J.-F."/>
            <person name="Hugenholtz P."/>
            <person name="Woyke T."/>
            <person name="Wu D."/>
            <person name="Spring S."/>
            <person name="Klenk H.-P."/>
            <person name="Eisen J.A."/>
        </authorList>
    </citation>
    <scope>NUCLEOTIDE SEQUENCE [LARGE SCALE GENOMIC DNA]</scope>
    <source>
        <strain evidence="3">ATCC 43595 / DSM 2588 / LMG 13176 / NBRC 15968 / NCIMB 11800 / UQM 2034</strain>
    </source>
</reference>
<feature type="signal peptide" evidence="1">
    <location>
        <begin position="1"/>
        <end position="27"/>
    </location>
</feature>
<gene>
    <name evidence="2" type="ordered locus">Cpin_3150</name>
</gene>
<dbReference type="Proteomes" id="UP000002215">
    <property type="component" value="Chromosome"/>
</dbReference>
<sequence>MKPKTIWGMLILAASSITAVVGLSAQAADKTEKFIPNGQCIQISQGIYTCQTNVEPFDCTTTGDDQRFSDPFCQNPI</sequence>
<protein>
    <submittedName>
        <fullName evidence="2">Uncharacterized protein</fullName>
    </submittedName>
</protein>